<name>A0ABP3ML36_SACER</name>
<keyword evidence="1" id="KW-0812">Transmembrane</keyword>
<dbReference type="InterPro" id="IPR045528">
    <property type="entry name" value="DO-GTPase2"/>
</dbReference>
<dbReference type="Proteomes" id="UP001500729">
    <property type="component" value="Unassembled WGS sequence"/>
</dbReference>
<comment type="caution">
    <text evidence="3">The sequence shown here is derived from an EMBL/GenBank/DDBJ whole genome shotgun (WGS) entry which is preliminary data.</text>
</comment>
<reference evidence="4" key="1">
    <citation type="journal article" date="2019" name="Int. J. Syst. Evol. Microbiol.">
        <title>The Global Catalogue of Microorganisms (GCM) 10K type strain sequencing project: providing services to taxonomists for standard genome sequencing and annotation.</title>
        <authorList>
            <consortium name="The Broad Institute Genomics Platform"/>
            <consortium name="The Broad Institute Genome Sequencing Center for Infectious Disease"/>
            <person name="Wu L."/>
            <person name="Ma J."/>
        </authorList>
    </citation>
    <scope>NUCLEOTIDE SEQUENCE [LARGE SCALE GENOMIC DNA]</scope>
    <source>
        <strain evidence="4">JCM 10303</strain>
    </source>
</reference>
<protein>
    <recommendedName>
        <fullName evidence="2">Double-GTPase 2 domain-containing protein</fullName>
    </recommendedName>
</protein>
<feature type="domain" description="Double-GTPase 2" evidence="2">
    <location>
        <begin position="272"/>
        <end position="490"/>
    </location>
</feature>
<organism evidence="3 4">
    <name type="scientific">Saccharopolyspora erythraea</name>
    <name type="common">Streptomyces erythraeus</name>
    <dbReference type="NCBI Taxonomy" id="1836"/>
    <lineage>
        <taxon>Bacteria</taxon>
        <taxon>Bacillati</taxon>
        <taxon>Actinomycetota</taxon>
        <taxon>Actinomycetes</taxon>
        <taxon>Pseudonocardiales</taxon>
        <taxon>Pseudonocardiaceae</taxon>
        <taxon>Saccharopolyspora</taxon>
    </lineage>
</organism>
<keyword evidence="1" id="KW-0472">Membrane</keyword>
<dbReference type="RefSeq" id="WP_009945311.1">
    <property type="nucleotide sequence ID" value="NZ_BAAAGS010000011.1"/>
</dbReference>
<feature type="transmembrane region" description="Helical" evidence="1">
    <location>
        <begin position="125"/>
        <end position="146"/>
    </location>
</feature>
<evidence type="ECO:0000256" key="1">
    <source>
        <dbReference type="SAM" id="Phobius"/>
    </source>
</evidence>
<feature type="transmembrane region" description="Helical" evidence="1">
    <location>
        <begin position="29"/>
        <end position="50"/>
    </location>
</feature>
<sequence length="531" mass="57312">MQNPVVALLLLGAGLCALGVVFYASLIALWLGSMAGVVGSFVIACTTLAGGGRWRPALVMPEHVEAGTAGLPRFRRNRPRGRDRAWPGYLASQWRYDLLAAWHRGRGIIVAGYRRIRGWGGYGEWAALRFLVQAVPFAGWSGVLVGTLAGGLLVTVVAAAVLVVAGIGWAAVIALLRGCDGMVRRIRRADAVCPHPECYYKQRLPDYRCPNCATVHRDIRPGLLGAVWRRCGCDTRLPTTVLRAARKLTALCERCGQPLHTGAAALTGISMPVFGAVSAGKTRLVHAGMVKLRDELAAAGAELEFDDEPSRQVFAEATRLVSGGGETAKTPAGRLPAAITARVRRGRRQALLSLFDAAGEFFVDRQENTELEFLDHARGLVFVVDPFSARWVRDQFGGAGDARVVAANPATRDPDDVYQVTVRRLKDYRVDLGRRALAVVVVKADLLQDLDWAGPLLSGRVREWLTTAGLENMVLSAERDFAEVRFFVASSLTGTRPGSALSPAEPFLWLMGRGGFPVSRGGSGRTVKEPV</sequence>
<proteinExistence type="predicted"/>
<evidence type="ECO:0000313" key="3">
    <source>
        <dbReference type="EMBL" id="GAA0522650.1"/>
    </source>
</evidence>
<accession>A0ABP3ML36</accession>
<dbReference type="EMBL" id="BAAAGS010000011">
    <property type="protein sequence ID" value="GAA0522650.1"/>
    <property type="molecule type" value="Genomic_DNA"/>
</dbReference>
<gene>
    <name evidence="3" type="ORF">GCM10009533_22330</name>
</gene>
<evidence type="ECO:0000259" key="2">
    <source>
        <dbReference type="Pfam" id="PF19993"/>
    </source>
</evidence>
<evidence type="ECO:0000313" key="4">
    <source>
        <dbReference type="Proteomes" id="UP001500729"/>
    </source>
</evidence>
<keyword evidence="1" id="KW-1133">Transmembrane helix</keyword>
<feature type="transmembrane region" description="Helical" evidence="1">
    <location>
        <begin position="152"/>
        <end position="176"/>
    </location>
</feature>
<dbReference type="Pfam" id="PF19993">
    <property type="entry name" value="DO-GTPase2"/>
    <property type="match status" value="1"/>
</dbReference>
<keyword evidence="4" id="KW-1185">Reference proteome</keyword>